<dbReference type="STRING" id="1631249.BQ8794_180006"/>
<evidence type="ECO:0000256" key="1">
    <source>
        <dbReference type="SAM" id="MobiDB-lite"/>
    </source>
</evidence>
<evidence type="ECO:0000313" key="2">
    <source>
        <dbReference type="EMBL" id="SIT54662.1"/>
    </source>
</evidence>
<evidence type="ECO:0000313" key="3">
    <source>
        <dbReference type="Proteomes" id="UP000188388"/>
    </source>
</evidence>
<gene>
    <name evidence="2" type="ORF">BQ8794_180006</name>
</gene>
<accession>A0A1R3V419</accession>
<reference evidence="3" key="1">
    <citation type="submission" date="2017-01" db="EMBL/GenBank/DDBJ databases">
        <authorList>
            <person name="Brunel B."/>
        </authorList>
    </citation>
    <scope>NUCLEOTIDE SEQUENCE [LARGE SCALE GENOMIC DNA]</scope>
</reference>
<feature type="region of interest" description="Disordered" evidence="1">
    <location>
        <begin position="35"/>
        <end position="57"/>
    </location>
</feature>
<keyword evidence="3" id="KW-1185">Reference proteome</keyword>
<feature type="compositionally biased region" description="Pro residues" evidence="1">
    <location>
        <begin position="44"/>
        <end position="56"/>
    </location>
</feature>
<organism evidence="2 3">
    <name type="scientific">Mesorhizobium prunaredense</name>
    <dbReference type="NCBI Taxonomy" id="1631249"/>
    <lineage>
        <taxon>Bacteria</taxon>
        <taxon>Pseudomonadati</taxon>
        <taxon>Pseudomonadota</taxon>
        <taxon>Alphaproteobacteria</taxon>
        <taxon>Hyphomicrobiales</taxon>
        <taxon>Phyllobacteriaceae</taxon>
        <taxon>Mesorhizobium</taxon>
    </lineage>
</organism>
<proteinExistence type="predicted"/>
<dbReference type="EMBL" id="FTPD01000010">
    <property type="protein sequence ID" value="SIT54662.1"/>
    <property type="molecule type" value="Genomic_DNA"/>
</dbReference>
<protein>
    <submittedName>
        <fullName evidence="2">Uncharacterized protein</fullName>
    </submittedName>
</protein>
<sequence>MVWRPAQGCHGQRNLRSSVPWAFSRRVVQHREASFLRSATRPRQPMPRSSPEPAPPRVGEIEIAAHGASTSEPLLLSPIHVTALAADLKAWAAATTNAGLKKRIVRTVIREVVADINNEPSEIVLLIHWGLAAFILSCASRSGAVDSATARPAISSWPSANWCSSPMMI</sequence>
<dbReference type="AlphaFoldDB" id="A0A1R3V419"/>
<dbReference type="Proteomes" id="UP000188388">
    <property type="component" value="Unassembled WGS sequence"/>
</dbReference>
<name>A0A1R3V419_9HYPH</name>